<dbReference type="InterPro" id="IPR015860">
    <property type="entry name" value="ABC_transpr_TagH-like"/>
</dbReference>
<name>A0ABT6PYI6_9PROT</name>
<comment type="caution">
    <text evidence="6">The sequence shown here is derived from an EMBL/GenBank/DDBJ whole genome shotgun (WGS) entry which is preliminary data.</text>
</comment>
<dbReference type="RefSeq" id="WP_281447086.1">
    <property type="nucleotide sequence ID" value="NZ_JASBAO010000001.1"/>
</dbReference>
<keyword evidence="3" id="KW-0547">Nucleotide-binding</keyword>
<proteinExistence type="inferred from homology"/>
<dbReference type="InterPro" id="IPR027417">
    <property type="entry name" value="P-loop_NTPase"/>
</dbReference>
<keyword evidence="4 6" id="KW-0067">ATP-binding</keyword>
<evidence type="ECO:0000313" key="7">
    <source>
        <dbReference type="Proteomes" id="UP001431634"/>
    </source>
</evidence>
<evidence type="ECO:0000313" key="6">
    <source>
        <dbReference type="EMBL" id="MDI2089922.1"/>
    </source>
</evidence>
<protein>
    <submittedName>
        <fullName evidence="6">ABC transporter ATP-binding protein</fullName>
    </submittedName>
</protein>
<feature type="domain" description="ABC transporter" evidence="5">
    <location>
        <begin position="23"/>
        <end position="252"/>
    </location>
</feature>
<dbReference type="GO" id="GO:0005524">
    <property type="term" value="F:ATP binding"/>
    <property type="evidence" value="ECO:0007669"/>
    <property type="project" value="UniProtKB-KW"/>
</dbReference>
<organism evidence="6 7">
    <name type="scientific">Commensalibacter oyaizuii</name>
    <dbReference type="NCBI Taxonomy" id="3043873"/>
    <lineage>
        <taxon>Bacteria</taxon>
        <taxon>Pseudomonadati</taxon>
        <taxon>Pseudomonadota</taxon>
        <taxon>Alphaproteobacteria</taxon>
        <taxon>Acetobacterales</taxon>
        <taxon>Acetobacteraceae</taxon>
    </lineage>
</organism>
<keyword evidence="7" id="KW-1185">Reference proteome</keyword>
<dbReference type="InterPro" id="IPR050683">
    <property type="entry name" value="Bact_Polysacc_Export_ATP-bd"/>
</dbReference>
<dbReference type="PANTHER" id="PTHR46743">
    <property type="entry name" value="TEICHOIC ACIDS EXPORT ATP-BINDING PROTEIN TAGH"/>
    <property type="match status" value="1"/>
</dbReference>
<dbReference type="PROSITE" id="PS50893">
    <property type="entry name" value="ABC_TRANSPORTER_2"/>
    <property type="match status" value="1"/>
</dbReference>
<dbReference type="Gene3D" id="3.40.50.300">
    <property type="entry name" value="P-loop containing nucleotide triphosphate hydrolases"/>
    <property type="match status" value="1"/>
</dbReference>
<evidence type="ECO:0000256" key="4">
    <source>
        <dbReference type="ARBA" id="ARBA00022840"/>
    </source>
</evidence>
<accession>A0ABT6PYI6</accession>
<reference evidence="6" key="1">
    <citation type="submission" date="2023-05" db="EMBL/GenBank/DDBJ databases">
        <title>Whole genome sequence of Commensalibacter sp.</title>
        <authorList>
            <person name="Charoenyingcharoen P."/>
            <person name="Yukphan P."/>
        </authorList>
    </citation>
    <scope>NUCLEOTIDE SEQUENCE</scope>
    <source>
        <strain evidence="6">TBRC 16381</strain>
    </source>
</reference>
<dbReference type="EMBL" id="JASBAO010000001">
    <property type="protein sequence ID" value="MDI2089922.1"/>
    <property type="molecule type" value="Genomic_DNA"/>
</dbReference>
<evidence type="ECO:0000256" key="1">
    <source>
        <dbReference type="ARBA" id="ARBA00005417"/>
    </source>
</evidence>
<dbReference type="InterPro" id="IPR003439">
    <property type="entry name" value="ABC_transporter-like_ATP-bd"/>
</dbReference>
<evidence type="ECO:0000256" key="3">
    <source>
        <dbReference type="ARBA" id="ARBA00022741"/>
    </source>
</evidence>
<dbReference type="SMART" id="SM00382">
    <property type="entry name" value="AAA"/>
    <property type="match status" value="1"/>
</dbReference>
<evidence type="ECO:0000256" key="2">
    <source>
        <dbReference type="ARBA" id="ARBA00022448"/>
    </source>
</evidence>
<dbReference type="InterPro" id="IPR003593">
    <property type="entry name" value="AAA+_ATPase"/>
</dbReference>
<dbReference type="SUPFAM" id="SSF52540">
    <property type="entry name" value="P-loop containing nucleoside triphosphate hydrolases"/>
    <property type="match status" value="1"/>
</dbReference>
<dbReference type="CDD" id="cd03220">
    <property type="entry name" value="ABC_KpsT_Wzt"/>
    <property type="match status" value="1"/>
</dbReference>
<evidence type="ECO:0000259" key="5">
    <source>
        <dbReference type="PROSITE" id="PS50893"/>
    </source>
</evidence>
<gene>
    <name evidence="6" type="ORF">QJV27_00780</name>
</gene>
<comment type="similarity">
    <text evidence="1">Belongs to the ABC transporter superfamily.</text>
</comment>
<dbReference type="Pfam" id="PF00005">
    <property type="entry name" value="ABC_tran"/>
    <property type="match status" value="1"/>
</dbReference>
<keyword evidence="2" id="KW-0813">Transport</keyword>
<sequence length="266" mass="29985">MPSIDVHNLSIVFPLYHENTRNLRNMTHLFMSGRLKKDQHHKILVEGLRNISFSLNTGDRVGLIGHNGAGKTTLLRTMAGIYEPITGHIRIQGSLSTLLDPSSGMNMDLTGRENIHLKCLMNGYSQKQTQEIEESVKDFSELGSYLDIPVRTYSSGMQLRLGFGLTTAIAPQILMMDEWFLTGDAGFIIKATKRIEQIVQKSQILVVSTHSPEIIIKWCNRVLWLDQGFLKMDGSPEEVLPIYLNKSYEEILPKDAGNNTDIVQKE</sequence>
<dbReference type="Proteomes" id="UP001431634">
    <property type="component" value="Unassembled WGS sequence"/>
</dbReference>
<dbReference type="PANTHER" id="PTHR46743:SF2">
    <property type="entry name" value="TEICHOIC ACIDS EXPORT ATP-BINDING PROTEIN TAGH"/>
    <property type="match status" value="1"/>
</dbReference>